<evidence type="ECO:0000256" key="2">
    <source>
        <dbReference type="SAM" id="Phobius"/>
    </source>
</evidence>
<organism evidence="3 4">
    <name type="scientific">Fusarium oxysporum f. sp. rapae</name>
    <dbReference type="NCBI Taxonomy" id="485398"/>
    <lineage>
        <taxon>Eukaryota</taxon>
        <taxon>Fungi</taxon>
        <taxon>Dikarya</taxon>
        <taxon>Ascomycota</taxon>
        <taxon>Pezizomycotina</taxon>
        <taxon>Sordariomycetes</taxon>
        <taxon>Hypocreomycetidae</taxon>
        <taxon>Hypocreales</taxon>
        <taxon>Nectriaceae</taxon>
        <taxon>Fusarium</taxon>
        <taxon>Fusarium oxysporum species complex</taxon>
    </lineage>
</organism>
<gene>
    <name evidence="3" type="ORF">Forpe1208_v010095</name>
</gene>
<accession>A0A8J5P0C6</accession>
<sequence length="91" mass="10810">MFSRFFRVFRSMRNQRPPPRLLAPPASSHQNGRYPSNQKMMEYLYDERIASNATIARIIGALCGIWMVIIYYKKPIAKGFDAFQELRYRFI</sequence>
<evidence type="ECO:0000313" key="3">
    <source>
        <dbReference type="EMBL" id="KAG7411189.1"/>
    </source>
</evidence>
<keyword evidence="2" id="KW-0812">Transmembrane</keyword>
<keyword evidence="2" id="KW-1133">Transmembrane helix</keyword>
<feature type="transmembrane region" description="Helical" evidence="2">
    <location>
        <begin position="49"/>
        <end position="72"/>
    </location>
</feature>
<dbReference type="Proteomes" id="UP000694050">
    <property type="component" value="Unassembled WGS sequence"/>
</dbReference>
<proteinExistence type="predicted"/>
<feature type="region of interest" description="Disordered" evidence="1">
    <location>
        <begin position="15"/>
        <end position="34"/>
    </location>
</feature>
<name>A0A8J5P0C6_FUSOX</name>
<evidence type="ECO:0000256" key="1">
    <source>
        <dbReference type="SAM" id="MobiDB-lite"/>
    </source>
</evidence>
<dbReference type="EMBL" id="JAELUQ010000007">
    <property type="protein sequence ID" value="KAG7411189.1"/>
    <property type="molecule type" value="Genomic_DNA"/>
</dbReference>
<comment type="caution">
    <text evidence="3">The sequence shown here is derived from an EMBL/GenBank/DDBJ whole genome shotgun (WGS) entry which is preliminary data.</text>
</comment>
<dbReference type="AlphaFoldDB" id="A0A8J5P0C6"/>
<reference evidence="3" key="1">
    <citation type="submission" date="2021-04" db="EMBL/GenBank/DDBJ databases">
        <title>First draft genome resource for Brassicaceae pathogens Fusarium oxysporum f. sp. raphani and Fusarium oxysporum f. sp. rapae.</title>
        <authorList>
            <person name="Asai S."/>
        </authorList>
    </citation>
    <scope>NUCLEOTIDE SEQUENCE</scope>
    <source>
        <strain evidence="3">Tf1208</strain>
    </source>
</reference>
<keyword evidence="2" id="KW-0472">Membrane</keyword>
<protein>
    <submittedName>
        <fullName evidence="3">Uncharacterized protein</fullName>
    </submittedName>
</protein>
<evidence type="ECO:0000313" key="4">
    <source>
        <dbReference type="Proteomes" id="UP000694050"/>
    </source>
</evidence>